<evidence type="ECO:0000313" key="3">
    <source>
        <dbReference type="Proteomes" id="UP000249547"/>
    </source>
</evidence>
<keyword evidence="3" id="KW-1185">Reference proteome</keyword>
<feature type="chain" id="PRO_5016364516" evidence="1">
    <location>
        <begin position="23"/>
        <end position="160"/>
    </location>
</feature>
<comment type="caution">
    <text evidence="2">The sequence shown here is derived from an EMBL/GenBank/DDBJ whole genome shotgun (WGS) entry which is preliminary data.</text>
</comment>
<dbReference type="InterPro" id="IPR027829">
    <property type="entry name" value="DUF4625"/>
</dbReference>
<gene>
    <name evidence="2" type="ORF">LX64_02566</name>
</gene>
<dbReference type="RefSeq" id="WP_211324800.1">
    <property type="nucleotide sequence ID" value="NZ_QLLL01000004.1"/>
</dbReference>
<dbReference type="AlphaFoldDB" id="A0A327QMY7"/>
<evidence type="ECO:0000256" key="1">
    <source>
        <dbReference type="SAM" id="SignalP"/>
    </source>
</evidence>
<dbReference type="Pfam" id="PF15418">
    <property type="entry name" value="DUF4625"/>
    <property type="match status" value="1"/>
</dbReference>
<feature type="signal peptide" evidence="1">
    <location>
        <begin position="1"/>
        <end position="22"/>
    </location>
</feature>
<evidence type="ECO:0000313" key="2">
    <source>
        <dbReference type="EMBL" id="RAJ05408.1"/>
    </source>
</evidence>
<keyword evidence="1" id="KW-0732">Signal</keyword>
<name>A0A327QMY7_9BACT</name>
<organism evidence="2 3">
    <name type="scientific">Chitinophaga skermanii</name>
    <dbReference type="NCBI Taxonomy" id="331697"/>
    <lineage>
        <taxon>Bacteria</taxon>
        <taxon>Pseudomonadati</taxon>
        <taxon>Bacteroidota</taxon>
        <taxon>Chitinophagia</taxon>
        <taxon>Chitinophagales</taxon>
        <taxon>Chitinophagaceae</taxon>
        <taxon>Chitinophaga</taxon>
    </lineage>
</organism>
<protein>
    <submittedName>
        <fullName evidence="2">Uncharacterized protein DUF4625</fullName>
    </submittedName>
</protein>
<accession>A0A327QMY7</accession>
<dbReference type="PROSITE" id="PS51257">
    <property type="entry name" value="PROKAR_LIPOPROTEIN"/>
    <property type="match status" value="1"/>
</dbReference>
<dbReference type="EMBL" id="QLLL01000004">
    <property type="protein sequence ID" value="RAJ05408.1"/>
    <property type="molecule type" value="Genomic_DNA"/>
</dbReference>
<reference evidence="2 3" key="1">
    <citation type="submission" date="2018-06" db="EMBL/GenBank/DDBJ databases">
        <title>Genomic Encyclopedia of Archaeal and Bacterial Type Strains, Phase II (KMG-II): from individual species to whole genera.</title>
        <authorList>
            <person name="Goeker M."/>
        </authorList>
    </citation>
    <scope>NUCLEOTIDE SEQUENCE [LARGE SCALE GENOMIC DNA]</scope>
    <source>
        <strain evidence="2 3">DSM 23857</strain>
    </source>
</reference>
<proteinExistence type="predicted"/>
<sequence>MKMTRKNLSYCVLVFATGMLFACNKDKVETDTTYPTIDLGIAGASPVQCAVVERGKPFVFKAKFSDNKALGSYSLDIHHNFDHHTHSTEVKACEEDAVKVPVTPMLYIKDYAIPAGRREFVATTEIDIPAHVDAGDYHFMIRLTDQEGWQTMRGISIKIK</sequence>
<dbReference type="Proteomes" id="UP000249547">
    <property type="component" value="Unassembled WGS sequence"/>
</dbReference>